<dbReference type="EMBL" id="CP072426">
    <property type="protein sequence ID" value="QTL37922.1"/>
    <property type="molecule type" value="Genomic_DNA"/>
</dbReference>
<reference evidence="2 3" key="1">
    <citation type="submission" date="2021-03" db="EMBL/GenBank/DDBJ databases">
        <title>Complete Genome of Pseudoalteromonas viridis Strain BBR56, a new biocontrol bacterial candidate.</title>
        <authorList>
            <person name="Handayani D.P."/>
            <person name="Isnansetyo A."/>
            <person name="Istiqomah I."/>
            <person name="Jumina J."/>
        </authorList>
    </citation>
    <scope>NUCLEOTIDE SEQUENCE [LARGE SCALE GENOMIC DNA]</scope>
    <source>
        <strain evidence="2 3">BBR56</strain>
    </source>
</reference>
<dbReference type="SUPFAM" id="SSF53474">
    <property type="entry name" value="alpha/beta-Hydrolases"/>
    <property type="match status" value="1"/>
</dbReference>
<organism evidence="2 3">
    <name type="scientific">Pseudoalteromonas viridis</name>
    <dbReference type="NCBI Taxonomy" id="339617"/>
    <lineage>
        <taxon>Bacteria</taxon>
        <taxon>Pseudomonadati</taxon>
        <taxon>Pseudomonadota</taxon>
        <taxon>Gammaproteobacteria</taxon>
        <taxon>Alteromonadales</taxon>
        <taxon>Pseudoalteromonadaceae</taxon>
        <taxon>Pseudoalteromonas</taxon>
    </lineage>
</organism>
<evidence type="ECO:0000256" key="1">
    <source>
        <dbReference type="SAM" id="SignalP"/>
    </source>
</evidence>
<dbReference type="Proteomes" id="UP000665025">
    <property type="component" value="Chromosome 2"/>
</dbReference>
<dbReference type="InterPro" id="IPR029058">
    <property type="entry name" value="AB_hydrolase_fold"/>
</dbReference>
<feature type="signal peptide" evidence="1">
    <location>
        <begin position="1"/>
        <end position="22"/>
    </location>
</feature>
<protein>
    <submittedName>
        <fullName evidence="2">Uncharacterized protein</fullName>
    </submittedName>
</protein>
<keyword evidence="1" id="KW-0732">Signal</keyword>
<dbReference type="RefSeq" id="WP_209054074.1">
    <property type="nucleotide sequence ID" value="NZ_CP072426.1"/>
</dbReference>
<gene>
    <name evidence="2" type="ORF">J5X90_19455</name>
</gene>
<dbReference type="Gene3D" id="3.40.50.1820">
    <property type="entry name" value="alpha/beta hydrolase"/>
    <property type="match status" value="1"/>
</dbReference>
<keyword evidence="3" id="KW-1185">Reference proteome</keyword>
<evidence type="ECO:0000313" key="2">
    <source>
        <dbReference type="EMBL" id="QTL37922.1"/>
    </source>
</evidence>
<proteinExistence type="predicted"/>
<feature type="chain" id="PRO_5045934113" evidence="1">
    <location>
        <begin position="23"/>
        <end position="518"/>
    </location>
</feature>
<evidence type="ECO:0000313" key="3">
    <source>
        <dbReference type="Proteomes" id="UP000665025"/>
    </source>
</evidence>
<accession>A0ABX7VDK5</accession>
<sequence length="518" mass="57380">MYKRLMSIAIILLSIVVTKAHASICVEPSEYELGMVLDDERDMMLQQYRNCLAKQKALKKVADAWKVETETEFTPILSNGILIPIIKRESYALNSKVGKFTIRDEELHSVSVSAMYQGKPKATATFSQRPTLYISLPGFKRSNNRIDPWQQELENRILENTLEKSQYRHMQVEWDSDENMRDQVRDLGDVVYEFLNKKKYQWDVVIVGFSRGGVFAHDLGMRIRESNKINNLVTVMLDPTAAPVFGDSYPKRGISVPHGRHYGYLFYDNAGFVCGSEYSRYLCDGQLSTISDRTVSGYTNNGRYDFNTGLRDHEAVADKWAKNTGPGSLNFSTLWHDLNLMKPRGSFDADGLSGLDVVTISRRNIQLNGNISLENDTLSLEGELDLGKLGTTSLSMSAGKDGAEIGANVLVASAYAVASHDRIEASASVVVADLGAKLDANGFEAKYDTLGVVSGEVQANLGEVAISIEIFGSELDLQFNTGKLVLSVGKEFLRTVEKVGGLVEDVAGGVKKLIKKFF</sequence>
<name>A0ABX7VDK5_9GAMM</name>